<dbReference type="RefSeq" id="WP_204475139.1">
    <property type="nucleotide sequence ID" value="NZ_JACJJW010000008.1"/>
</dbReference>
<gene>
    <name evidence="1" type="ORF">H6A31_04705</name>
</gene>
<dbReference type="EMBL" id="JACJJW010000008">
    <property type="protein sequence ID" value="MBM6757994.1"/>
    <property type="molecule type" value="Genomic_DNA"/>
</dbReference>
<evidence type="ECO:0000313" key="1">
    <source>
        <dbReference type="EMBL" id="MBM6757994.1"/>
    </source>
</evidence>
<dbReference type="Pfam" id="PF14900">
    <property type="entry name" value="DUF4493"/>
    <property type="match status" value="1"/>
</dbReference>
<dbReference type="PROSITE" id="PS51257">
    <property type="entry name" value="PROKAR_LIPOPROTEIN"/>
    <property type="match status" value="1"/>
</dbReference>
<dbReference type="Proteomes" id="UP000703295">
    <property type="component" value="Unassembled WGS sequence"/>
</dbReference>
<name>A0ABS2EUU3_9BACE</name>
<comment type="caution">
    <text evidence="1">The sequence shown here is derived from an EMBL/GenBank/DDBJ whole genome shotgun (WGS) entry which is preliminary data.</text>
</comment>
<sequence length="273" mass="29956">MKIKGYLKVSLLLVSLAFLGSCRSEKEQESFSGKGSVMIDLSSELSYHSRAIDQSAYQNTGNYKVSLYKGEEAVYTDKLYKDLEVEQKVDFGVPYTVTAYYGEDVAAGYDQLYVKGSQTFSVAQGDKKTISITCKPANAKMSVVYKGNDDTDTFEDYFQDCTVSIKTSYMDNAWTMNKSDVGKELYLKTGDEGTKCTLTFALTDKEGNPVTVEGFESTKEIEVKPCYAYTLTIKPTGSSVVGGKFGLTVTVDDGVTEKDVTVNIPGEYIPGSN</sequence>
<keyword evidence="2" id="KW-1185">Reference proteome</keyword>
<organism evidence="1 2">
    <name type="scientific">Bacteroides mediterraneensis</name>
    <dbReference type="NCBI Taxonomy" id="1841856"/>
    <lineage>
        <taxon>Bacteria</taxon>
        <taxon>Pseudomonadati</taxon>
        <taxon>Bacteroidota</taxon>
        <taxon>Bacteroidia</taxon>
        <taxon>Bacteroidales</taxon>
        <taxon>Bacteroidaceae</taxon>
        <taxon>Bacteroides</taxon>
    </lineage>
</organism>
<proteinExistence type="predicted"/>
<protein>
    <submittedName>
        <fullName evidence="1">DUF4493 domain-containing protein</fullName>
    </submittedName>
</protein>
<accession>A0ABS2EUU3</accession>
<dbReference type="InterPro" id="IPR027840">
    <property type="entry name" value="DUF4493"/>
</dbReference>
<reference evidence="1 2" key="1">
    <citation type="journal article" date="2021" name="Sci. Rep.">
        <title>The distribution of antibiotic resistance genes in chicken gut microbiota commensals.</title>
        <authorList>
            <person name="Juricova H."/>
            <person name="Matiasovicova J."/>
            <person name="Kubasova T."/>
            <person name="Cejkova D."/>
            <person name="Rychlik I."/>
        </authorList>
    </citation>
    <scope>NUCLEOTIDE SEQUENCE [LARGE SCALE GENOMIC DNA]</scope>
    <source>
        <strain evidence="1 2">An801</strain>
    </source>
</reference>
<evidence type="ECO:0000313" key="2">
    <source>
        <dbReference type="Proteomes" id="UP000703295"/>
    </source>
</evidence>